<comment type="similarity">
    <text evidence="2 10 11">Belongs to the GrpE family.</text>
</comment>
<evidence type="ECO:0000313" key="14">
    <source>
        <dbReference type="Proteomes" id="UP000178240"/>
    </source>
</evidence>
<dbReference type="AlphaFoldDB" id="A0A1G1Y092"/>
<dbReference type="GO" id="GO:0005737">
    <property type="term" value="C:cytoplasm"/>
    <property type="evidence" value="ECO:0007669"/>
    <property type="project" value="UniProtKB-SubCell"/>
</dbReference>
<feature type="region of interest" description="Disordered" evidence="12">
    <location>
        <begin position="1"/>
        <end position="22"/>
    </location>
</feature>
<evidence type="ECO:0000256" key="4">
    <source>
        <dbReference type="ARBA" id="ARBA00022490"/>
    </source>
</evidence>
<keyword evidence="6 10" id="KW-0143">Chaperone</keyword>
<dbReference type="InterPro" id="IPR009012">
    <property type="entry name" value="GrpE_head"/>
</dbReference>
<keyword evidence="5 10" id="KW-0346">Stress response</keyword>
<dbReference type="InterPro" id="IPR000740">
    <property type="entry name" value="GrpE"/>
</dbReference>
<evidence type="ECO:0000256" key="2">
    <source>
        <dbReference type="ARBA" id="ARBA00009054"/>
    </source>
</evidence>
<dbReference type="STRING" id="1797535.A2744_03010"/>
<protein>
    <recommendedName>
        <fullName evidence="8 10">Protein GrpE</fullName>
    </recommendedName>
    <alternativeName>
        <fullName evidence="9 10">HSP-70 cofactor</fullName>
    </alternativeName>
</protein>
<comment type="subunit">
    <text evidence="3 10">Homodimer.</text>
</comment>
<dbReference type="EMBL" id="MHIE01000016">
    <property type="protein sequence ID" value="OGY45631.1"/>
    <property type="molecule type" value="Genomic_DNA"/>
</dbReference>
<dbReference type="Pfam" id="PF01025">
    <property type="entry name" value="GrpE"/>
    <property type="match status" value="1"/>
</dbReference>
<dbReference type="InterPro" id="IPR013805">
    <property type="entry name" value="GrpE_CC"/>
</dbReference>
<comment type="subcellular location">
    <subcellularLocation>
        <location evidence="1 10">Cytoplasm</location>
    </subcellularLocation>
</comment>
<dbReference type="GO" id="GO:0051082">
    <property type="term" value="F:unfolded protein binding"/>
    <property type="evidence" value="ECO:0007669"/>
    <property type="project" value="TreeGrafter"/>
</dbReference>
<evidence type="ECO:0000313" key="13">
    <source>
        <dbReference type="EMBL" id="OGY45631.1"/>
    </source>
</evidence>
<evidence type="ECO:0000256" key="9">
    <source>
        <dbReference type="ARBA" id="ARBA00076414"/>
    </source>
</evidence>
<dbReference type="PANTHER" id="PTHR21237:SF23">
    <property type="entry name" value="GRPE PROTEIN HOMOLOG, MITOCHONDRIAL"/>
    <property type="match status" value="1"/>
</dbReference>
<dbReference type="Proteomes" id="UP000178240">
    <property type="component" value="Unassembled WGS sequence"/>
</dbReference>
<dbReference type="GO" id="GO:0042803">
    <property type="term" value="F:protein homodimerization activity"/>
    <property type="evidence" value="ECO:0007669"/>
    <property type="project" value="InterPro"/>
</dbReference>
<dbReference type="Gene3D" id="2.30.22.10">
    <property type="entry name" value="Head domain of nucleotide exchange factor GrpE"/>
    <property type="match status" value="1"/>
</dbReference>
<dbReference type="HAMAP" id="MF_01151">
    <property type="entry name" value="GrpE"/>
    <property type="match status" value="1"/>
</dbReference>
<accession>A0A1G1Y092</accession>
<dbReference type="FunFam" id="2.30.22.10:FF:000001">
    <property type="entry name" value="Protein GrpE"/>
    <property type="match status" value="1"/>
</dbReference>
<evidence type="ECO:0000256" key="10">
    <source>
        <dbReference type="HAMAP-Rule" id="MF_01151"/>
    </source>
</evidence>
<comment type="function">
    <text evidence="7 10">Participates actively in the response to hyperosmotic and heat shock by preventing the aggregation of stress-denatured proteins, in association with DnaK and GrpE. It is the nucleotide exchange factor for DnaK and may function as a thermosensor. Unfolded proteins bind initially to DnaJ; upon interaction with the DnaJ-bound protein, DnaK hydrolyzes its bound ATP, resulting in the formation of a stable complex. GrpE releases ADP from DnaK; ATP binding to DnaK triggers the release of the substrate protein, thus completing the reaction cycle. Several rounds of ATP-dependent interactions between DnaJ, DnaK and GrpE are required for fully efficient folding.</text>
</comment>
<organism evidence="13 14">
    <name type="scientific">Candidatus Buchananbacteria bacterium RIFCSPHIGHO2_01_FULL_44_11</name>
    <dbReference type="NCBI Taxonomy" id="1797535"/>
    <lineage>
        <taxon>Bacteria</taxon>
        <taxon>Candidatus Buchananiibacteriota</taxon>
    </lineage>
</organism>
<dbReference type="SUPFAM" id="SSF58014">
    <property type="entry name" value="Coiled-coil domain of nucleotide exchange factor GrpE"/>
    <property type="match status" value="1"/>
</dbReference>
<dbReference type="PRINTS" id="PR00773">
    <property type="entry name" value="GRPEPROTEIN"/>
</dbReference>
<comment type="caution">
    <text evidence="13">The sequence shown here is derived from an EMBL/GenBank/DDBJ whole genome shotgun (WGS) entry which is preliminary data.</text>
</comment>
<dbReference type="SUPFAM" id="SSF51064">
    <property type="entry name" value="Head domain of nucleotide exchange factor GrpE"/>
    <property type="match status" value="1"/>
</dbReference>
<evidence type="ECO:0000256" key="7">
    <source>
        <dbReference type="ARBA" id="ARBA00053401"/>
    </source>
</evidence>
<dbReference type="GO" id="GO:0000774">
    <property type="term" value="F:adenyl-nucleotide exchange factor activity"/>
    <property type="evidence" value="ECO:0007669"/>
    <property type="project" value="InterPro"/>
</dbReference>
<evidence type="ECO:0000256" key="1">
    <source>
        <dbReference type="ARBA" id="ARBA00004496"/>
    </source>
</evidence>
<evidence type="ECO:0000256" key="12">
    <source>
        <dbReference type="SAM" id="MobiDB-lite"/>
    </source>
</evidence>
<dbReference type="PANTHER" id="PTHR21237">
    <property type="entry name" value="GRPE PROTEIN"/>
    <property type="match status" value="1"/>
</dbReference>
<reference evidence="13 14" key="1">
    <citation type="journal article" date="2016" name="Nat. Commun.">
        <title>Thousands of microbial genomes shed light on interconnected biogeochemical processes in an aquifer system.</title>
        <authorList>
            <person name="Anantharaman K."/>
            <person name="Brown C.T."/>
            <person name="Hug L.A."/>
            <person name="Sharon I."/>
            <person name="Castelle C.J."/>
            <person name="Probst A.J."/>
            <person name="Thomas B.C."/>
            <person name="Singh A."/>
            <person name="Wilkins M.J."/>
            <person name="Karaoz U."/>
            <person name="Brodie E.L."/>
            <person name="Williams K.H."/>
            <person name="Hubbard S.S."/>
            <person name="Banfield J.F."/>
        </authorList>
    </citation>
    <scope>NUCLEOTIDE SEQUENCE [LARGE SCALE GENOMIC DNA]</scope>
</reference>
<keyword evidence="4 10" id="KW-0963">Cytoplasm</keyword>
<proteinExistence type="inferred from homology"/>
<evidence type="ECO:0000256" key="5">
    <source>
        <dbReference type="ARBA" id="ARBA00023016"/>
    </source>
</evidence>
<gene>
    <name evidence="10" type="primary">grpE</name>
    <name evidence="13" type="ORF">A2744_03010</name>
</gene>
<evidence type="ECO:0000256" key="8">
    <source>
        <dbReference type="ARBA" id="ARBA00072274"/>
    </source>
</evidence>
<dbReference type="CDD" id="cd00446">
    <property type="entry name" value="GrpE"/>
    <property type="match status" value="1"/>
</dbReference>
<name>A0A1G1Y092_9BACT</name>
<evidence type="ECO:0000256" key="3">
    <source>
        <dbReference type="ARBA" id="ARBA00011738"/>
    </source>
</evidence>
<evidence type="ECO:0000256" key="6">
    <source>
        <dbReference type="ARBA" id="ARBA00023186"/>
    </source>
</evidence>
<sequence length="169" mass="18903">MVDENISQPPVQPDAAASDSDSELVLLKKKTEEYLDGWKRAKADYLNFKKETEKRQTEIIQFANAALIIELLPVVDHFKLACAHIPENQKDADWVKGFIHVKNQLTDFLKNLGIEEIKTVGEKFDPNFHEAVESVISDQAASGLVTEEVKPGYTLQGKLLQAAKVKVAK</sequence>
<dbReference type="GO" id="GO:0051087">
    <property type="term" value="F:protein-folding chaperone binding"/>
    <property type="evidence" value="ECO:0007669"/>
    <property type="project" value="InterPro"/>
</dbReference>
<dbReference type="Gene3D" id="3.90.20.20">
    <property type="match status" value="1"/>
</dbReference>
<evidence type="ECO:0000256" key="11">
    <source>
        <dbReference type="RuleBase" id="RU004478"/>
    </source>
</evidence>
<dbReference type="GO" id="GO:0006457">
    <property type="term" value="P:protein folding"/>
    <property type="evidence" value="ECO:0007669"/>
    <property type="project" value="InterPro"/>
</dbReference>